<name>A0A147K1N4_HADYE</name>
<evidence type="ECO:0000313" key="3">
    <source>
        <dbReference type="Proteomes" id="UP000074294"/>
    </source>
</evidence>
<feature type="region of interest" description="Disordered" evidence="1">
    <location>
        <begin position="141"/>
        <end position="167"/>
    </location>
</feature>
<protein>
    <submittedName>
        <fullName evidence="2">Uncharacterized protein</fullName>
    </submittedName>
</protein>
<evidence type="ECO:0000256" key="1">
    <source>
        <dbReference type="SAM" id="MobiDB-lite"/>
    </source>
</evidence>
<gene>
    <name evidence="2" type="ORF">APZ16_01795</name>
</gene>
<accession>A0A147K1N4</accession>
<dbReference type="AlphaFoldDB" id="A0A147K1N4"/>
<dbReference type="Proteomes" id="UP000074294">
    <property type="component" value="Unassembled WGS sequence"/>
</dbReference>
<feature type="compositionally biased region" description="Polar residues" evidence="1">
    <location>
        <begin position="93"/>
        <end position="106"/>
    </location>
</feature>
<feature type="compositionally biased region" description="Low complexity" evidence="1">
    <location>
        <begin position="153"/>
        <end position="167"/>
    </location>
</feature>
<organism evidence="2 3">
    <name type="scientific">Hadarchaeum yellowstonense</name>
    <dbReference type="NCBI Taxonomy" id="1776334"/>
    <lineage>
        <taxon>Archaea</taxon>
        <taxon>Methanobacteriati</taxon>
        <taxon>Candidatus Hadarchaeota</taxon>
        <taxon>Candidatus Hadarchaeia</taxon>
        <taxon>Candidatus Hadarchaeales</taxon>
        <taxon>Candidatus Hadarchaeaceae</taxon>
        <taxon>Candidatus Hadarchaeum</taxon>
    </lineage>
</organism>
<proteinExistence type="predicted"/>
<feature type="compositionally biased region" description="Basic and acidic residues" evidence="1">
    <location>
        <begin position="37"/>
        <end position="78"/>
    </location>
</feature>
<feature type="region of interest" description="Disordered" evidence="1">
    <location>
        <begin position="36"/>
        <end position="106"/>
    </location>
</feature>
<dbReference type="EMBL" id="LQMQ01000002">
    <property type="protein sequence ID" value="KUO42627.1"/>
    <property type="molecule type" value="Genomic_DNA"/>
</dbReference>
<reference evidence="2 3" key="1">
    <citation type="journal article" date="2016" name="Nat. Microbiol.">
        <title>Genomic inference of the metabolism of cosmopolitan subsurface Archaea, Hadesarchaea.</title>
        <authorList>
            <person name="Baker B.J."/>
            <person name="Saw J.H."/>
            <person name="Lind A.E."/>
            <person name="Lazar C.S."/>
            <person name="Hinrichs K.-U."/>
            <person name="Teske A.P."/>
            <person name="Ettema T.J."/>
        </authorList>
    </citation>
    <scope>NUCLEOTIDE SEQUENCE [LARGE SCALE GENOMIC DNA]</scope>
</reference>
<feature type="compositionally biased region" description="Acidic residues" evidence="1">
    <location>
        <begin position="141"/>
        <end position="151"/>
    </location>
</feature>
<dbReference type="STRING" id="1776334.APZ16_01795"/>
<comment type="caution">
    <text evidence="2">The sequence shown here is derived from an EMBL/GenBank/DDBJ whole genome shotgun (WGS) entry which is preliminary data.</text>
</comment>
<evidence type="ECO:0000313" key="2">
    <source>
        <dbReference type="EMBL" id="KUO42627.1"/>
    </source>
</evidence>
<sequence>MQMLCGGSSNLKPTLVLAVAIFLVLILVLSPVASAVKDPDKTKNGKDNDGRPSEKDNSDDGRDKKNEGKKNKNDKEQMENDTPAADNLDQGLTEPSDNSLDLTDNNFVDQPENVQELPVDNLPLQSDFQEDNFQNQPQDVEQEDLENDVVSDPEQPSSQPEQPSNDANNQVQLEILSEQSQEEQEGPENDIQYDLPLPKVHEELSSLENQVINPDAFAFLETENDQVLEPSSSNDQDNLQSIQVGAQTVPGSGTASVSLYSLEELLALSFGFGAVFLGRLAQIKVQQKFFFQIQRFQVSISDQFGTAHKRLEKFYLVHLRFGKIKCRSGFTKEEALAFFRECQGISFSWNSSY</sequence>